<evidence type="ECO:0000256" key="2">
    <source>
        <dbReference type="ARBA" id="ARBA00022475"/>
    </source>
</evidence>
<dbReference type="InterPro" id="IPR036412">
    <property type="entry name" value="HAD-like_sf"/>
</dbReference>
<dbReference type="Pfam" id="PF00122">
    <property type="entry name" value="E1-E2_ATPase"/>
    <property type="match status" value="1"/>
</dbReference>
<dbReference type="Gene3D" id="3.40.1110.10">
    <property type="entry name" value="Calcium-transporting ATPase, cytoplasmic domain N"/>
    <property type="match status" value="2"/>
</dbReference>
<evidence type="ECO:0000313" key="12">
    <source>
        <dbReference type="Proteomes" id="UP001160130"/>
    </source>
</evidence>
<dbReference type="Pfam" id="PF00702">
    <property type="entry name" value="Hydrolase"/>
    <property type="match status" value="1"/>
</dbReference>
<evidence type="ECO:0000256" key="5">
    <source>
        <dbReference type="ARBA" id="ARBA00022989"/>
    </source>
</evidence>
<feature type="region of interest" description="Disordered" evidence="8">
    <location>
        <begin position="1404"/>
        <end position="1490"/>
    </location>
</feature>
<keyword evidence="3" id="KW-0812">Transmembrane</keyword>
<organism evidence="11 12">
    <name type="scientific">Mycolicibacterium frederiksbergense</name>
    <dbReference type="NCBI Taxonomy" id="117567"/>
    <lineage>
        <taxon>Bacteria</taxon>
        <taxon>Bacillati</taxon>
        <taxon>Actinomycetota</taxon>
        <taxon>Actinomycetes</taxon>
        <taxon>Mycobacteriales</taxon>
        <taxon>Mycobacteriaceae</taxon>
        <taxon>Mycolicibacterium</taxon>
    </lineage>
</organism>
<evidence type="ECO:0000256" key="4">
    <source>
        <dbReference type="ARBA" id="ARBA00022967"/>
    </source>
</evidence>
<dbReference type="InterPro" id="IPR006068">
    <property type="entry name" value="ATPase_P-typ_cation-transptr_C"/>
</dbReference>
<evidence type="ECO:0000256" key="8">
    <source>
        <dbReference type="SAM" id="MobiDB-lite"/>
    </source>
</evidence>
<reference evidence="11 12" key="1">
    <citation type="submission" date="2023-04" db="EMBL/GenBank/DDBJ databases">
        <title>Forest soil microbial communities from Buena Vista Peninsula, Colon Province, Panama.</title>
        <authorList>
            <person name="Bouskill N."/>
        </authorList>
    </citation>
    <scope>NUCLEOTIDE SEQUENCE [LARGE SCALE GENOMIC DNA]</scope>
    <source>
        <strain evidence="11 12">AC80</strain>
    </source>
</reference>
<dbReference type="InterPro" id="IPR059000">
    <property type="entry name" value="ATPase_P-type_domA"/>
</dbReference>
<feature type="compositionally biased region" description="Polar residues" evidence="8">
    <location>
        <begin position="1430"/>
        <end position="1464"/>
    </location>
</feature>
<comment type="subcellular location">
    <subcellularLocation>
        <location evidence="1">Cell membrane</location>
        <topology evidence="1">Multi-pass membrane protein</topology>
    </subcellularLocation>
</comment>
<evidence type="ECO:0000259" key="9">
    <source>
        <dbReference type="Pfam" id="PF00122"/>
    </source>
</evidence>
<dbReference type="InterPro" id="IPR023214">
    <property type="entry name" value="HAD_sf"/>
</dbReference>
<feature type="domain" description="P-type ATPase A" evidence="9">
    <location>
        <begin position="695"/>
        <end position="804"/>
    </location>
</feature>
<protein>
    <submittedName>
        <fullName evidence="11">Cation-transporting ATPase I</fullName>
    </submittedName>
</protein>
<feature type="domain" description="Cation-transporting P-type ATPase C-terminal" evidence="10">
    <location>
        <begin position="1247"/>
        <end position="1396"/>
    </location>
</feature>
<dbReference type="Gene3D" id="2.70.150.10">
    <property type="entry name" value="Calcium-transporting ATPase, cytoplasmic transduction domain A"/>
    <property type="match status" value="1"/>
</dbReference>
<evidence type="ECO:0000256" key="1">
    <source>
        <dbReference type="ARBA" id="ARBA00004651"/>
    </source>
</evidence>
<proteinExistence type="predicted"/>
<dbReference type="SFLD" id="SFLDF00027">
    <property type="entry name" value="p-type_atpase"/>
    <property type="match status" value="1"/>
</dbReference>
<dbReference type="EMBL" id="JARXVE010000003">
    <property type="protein sequence ID" value="MDH6195737.1"/>
    <property type="molecule type" value="Genomic_DNA"/>
</dbReference>
<name>A0ABT6L0I4_9MYCO</name>
<keyword evidence="4" id="KW-1278">Translocase</keyword>
<dbReference type="InterPro" id="IPR023298">
    <property type="entry name" value="ATPase_P-typ_TM_dom_sf"/>
</dbReference>
<comment type="caution">
    <text evidence="11">The sequence shown here is derived from an EMBL/GenBank/DDBJ whole genome shotgun (WGS) entry which is preliminary data.</text>
</comment>
<dbReference type="Gene3D" id="1.20.1110.10">
    <property type="entry name" value="Calcium-transporting ATPase, transmembrane domain"/>
    <property type="match status" value="2"/>
</dbReference>
<dbReference type="Proteomes" id="UP001160130">
    <property type="component" value="Unassembled WGS sequence"/>
</dbReference>
<dbReference type="PANTHER" id="PTHR42861">
    <property type="entry name" value="CALCIUM-TRANSPORTING ATPASE"/>
    <property type="match status" value="1"/>
</dbReference>
<dbReference type="InterPro" id="IPR001757">
    <property type="entry name" value="P_typ_ATPase"/>
</dbReference>
<dbReference type="InterPro" id="IPR008250">
    <property type="entry name" value="ATPase_P-typ_transduc_dom_A_sf"/>
</dbReference>
<evidence type="ECO:0000256" key="3">
    <source>
        <dbReference type="ARBA" id="ARBA00022692"/>
    </source>
</evidence>
<evidence type="ECO:0000313" key="11">
    <source>
        <dbReference type="EMBL" id="MDH6195737.1"/>
    </source>
</evidence>
<accession>A0ABT6L0I4</accession>
<keyword evidence="2" id="KW-1003">Cell membrane</keyword>
<dbReference type="PRINTS" id="PR00120">
    <property type="entry name" value="HATPASE"/>
</dbReference>
<dbReference type="PRINTS" id="PR00119">
    <property type="entry name" value="CATATPASE"/>
</dbReference>
<dbReference type="InterPro" id="IPR023299">
    <property type="entry name" value="ATPase_P-typ_cyto_dom_N"/>
</dbReference>
<dbReference type="SUPFAM" id="SSF81665">
    <property type="entry name" value="Calcium ATPase, transmembrane domain M"/>
    <property type="match status" value="1"/>
</dbReference>
<evidence type="ECO:0000259" key="10">
    <source>
        <dbReference type="Pfam" id="PF00689"/>
    </source>
</evidence>
<keyword evidence="5" id="KW-1133">Transmembrane helix</keyword>
<sequence length="1490" mass="154785">MISAIGRVIRGAATLAAAPLAEFVGGAPARRSWRGPDRCWIEVRGLNADNGRRLAAVLKREIGRLPGVQTVQLNYPLSRIVVGVRDDHPEAPDLRRLCEIVSDVEARLQIPRPAGRPTDLPGDGIVLAGKVIAATAGGVGVCVAAAGRTLMWPRLPAGLGAAVAVIDYQPKVRGLLESRLGQQAADTVLAVGAATVYAFTQMPAAVAVEFMRYLAQVGEAVAASNAWQLHEPGLAAHAECLEAMPVTPRPRPLPDGVLERHAVRCGQAQAAAAAAVGLLARDPGAAATAAMVAAPKAGRNAREAFASTLGHGLAEQFGALPLRSAALRVLDRVDAVVVDPRVLTTDELRVGRFRDVAESDRAAVWQWAQTGIEAGELTTGWHRVAPDFVGTAQNGRTRGRVLVCRSHDRMAPSLLSEIRRAGALAVSVDLDELGDLRSSFDDLYTVDGDIDSALADVVDTLQRDGRTVAVLSVSAAHALKAADFAVGLRDAHGGIPWYADIMADDLETVWRILHALPAARQASERGVELAIGGSLLGAVLMIPGVRGRSQGPGPVTAGAAVGLATGFWLARGALVDRAPRPVKVEDWHAMTPDQVRQHLPEQAVPPDDSRGPDLDTVRRFGGSVRRQVGEMATALRGELSDPLTPVLAVGSAASAMLGSPVDAILVGSVLTGNAVLAATQQLRAERLLKRLLAVQDPPARRITAGQRLSVAAASLRPGDVIEVHAGEVVPADARIIEALDVEADEATLTGESLPVVKQVAATPGAELAERRCMLYATTTLVTGTAVAVVTEVGSATQARRAIDLGQGDGPAVGLQTQLRELTDRVLPYSIGGGALVSGLGLLRMLPLRSAVASGIAVAVAAVPEGLPLVATLAQQASARRLTRSGVLVRSPRSVEALGRVDVVCFDKTGTLSENRLRVAQVRTAGSGTTRQHVLDWAARATPPKRGDQYEHATDAAIAAAGSPAEYPSADGAYLPFRSGRKFSATVLGQELAIKGAPEMVLAACAGLDPSVGHEVEEMARAGLRVIAVAQRALTPAQAEQARADDDKFAALCEGKLRFVGLLGLSDTPRAEAAQVLKSLQNNNIGVRLITGDHPMTAMAIAEELGLPVTPEQVMSGEEWEAMPRRGQERAVQQRLVFARMSPEQKVQIVQTLERTGQVCAMVGDGANDAAAIRAANVGIGVAARGSDPARSSADVLLLEGCIGSLIDAFDEGRQLWRRVQAAVSVLLGGNAGEVAFSVVGSAITGRSPLNTRQLLLVNMMTDALPAAALAVSPTTRPSNGSGHGPDTAELWRTVAIRGATTAGAATGAWLSAGFVVMPRRASTVALVALVSTQLAQTLIDSHSPLVVSTAVGSLALLGALISTPGVSQLLGCVPLDPVGWATALAAAGTATAAAAIAPRVVSRFQSTPQESPQAPAEKAGQASPEAATQKAAQSSTWRTPQRNSTAYSSRNGTARTRATVSVNGSAGAPEPEILTAATLRNRGVEKSKPT</sequence>
<dbReference type="SFLD" id="SFLDG00002">
    <property type="entry name" value="C1.7:_P-type_atpase_like"/>
    <property type="match status" value="1"/>
</dbReference>
<evidence type="ECO:0000256" key="7">
    <source>
        <dbReference type="ARBA" id="ARBA00049360"/>
    </source>
</evidence>
<evidence type="ECO:0000256" key="6">
    <source>
        <dbReference type="ARBA" id="ARBA00023136"/>
    </source>
</evidence>
<gene>
    <name evidence="11" type="ORF">M2272_002377</name>
</gene>
<comment type="catalytic activity">
    <reaction evidence="7">
        <text>ATP + H2O = ADP + phosphate + H(+)</text>
        <dbReference type="Rhea" id="RHEA:13065"/>
        <dbReference type="ChEBI" id="CHEBI:15377"/>
        <dbReference type="ChEBI" id="CHEBI:15378"/>
        <dbReference type="ChEBI" id="CHEBI:30616"/>
        <dbReference type="ChEBI" id="CHEBI:43474"/>
        <dbReference type="ChEBI" id="CHEBI:456216"/>
    </reaction>
</comment>
<keyword evidence="6" id="KW-0472">Membrane</keyword>
<dbReference type="SFLD" id="SFLDS00003">
    <property type="entry name" value="Haloacid_Dehalogenase"/>
    <property type="match status" value="1"/>
</dbReference>
<dbReference type="InterPro" id="IPR044492">
    <property type="entry name" value="P_typ_ATPase_HD_dom"/>
</dbReference>
<dbReference type="NCBIfam" id="TIGR01494">
    <property type="entry name" value="ATPase_P-type"/>
    <property type="match status" value="2"/>
</dbReference>
<dbReference type="Gene3D" id="3.40.50.1000">
    <property type="entry name" value="HAD superfamily/HAD-like"/>
    <property type="match status" value="2"/>
</dbReference>
<dbReference type="SUPFAM" id="SSF81653">
    <property type="entry name" value="Calcium ATPase, transduction domain A"/>
    <property type="match status" value="1"/>
</dbReference>
<keyword evidence="12" id="KW-1185">Reference proteome</keyword>
<dbReference type="Pfam" id="PF00689">
    <property type="entry name" value="Cation_ATPase_C"/>
    <property type="match status" value="1"/>
</dbReference>
<dbReference type="SUPFAM" id="SSF56784">
    <property type="entry name" value="HAD-like"/>
    <property type="match status" value="1"/>
</dbReference>